<protein>
    <submittedName>
        <fullName evidence="1">Uncharacterized protein</fullName>
    </submittedName>
</protein>
<sequence length="84" mass="8971">MLSRVGFPLRLSVPPGKVVELAKATVAMRVATTEQDVEVLVSHSPPALTSALWFLVKICCGVSPLLLARRKKCGGMDFSTNCNG</sequence>
<gene>
    <name evidence="1" type="ORF">PanWU01x14_364440</name>
</gene>
<organism evidence="1 2">
    <name type="scientific">Parasponia andersonii</name>
    <name type="common">Sponia andersonii</name>
    <dbReference type="NCBI Taxonomy" id="3476"/>
    <lineage>
        <taxon>Eukaryota</taxon>
        <taxon>Viridiplantae</taxon>
        <taxon>Streptophyta</taxon>
        <taxon>Embryophyta</taxon>
        <taxon>Tracheophyta</taxon>
        <taxon>Spermatophyta</taxon>
        <taxon>Magnoliopsida</taxon>
        <taxon>eudicotyledons</taxon>
        <taxon>Gunneridae</taxon>
        <taxon>Pentapetalae</taxon>
        <taxon>rosids</taxon>
        <taxon>fabids</taxon>
        <taxon>Rosales</taxon>
        <taxon>Cannabaceae</taxon>
        <taxon>Parasponia</taxon>
    </lineage>
</organism>
<evidence type="ECO:0000313" key="2">
    <source>
        <dbReference type="Proteomes" id="UP000237105"/>
    </source>
</evidence>
<dbReference type="AlphaFoldDB" id="A0A2P5A6C8"/>
<accession>A0A2P5A6C8</accession>
<keyword evidence="2" id="KW-1185">Reference proteome</keyword>
<comment type="caution">
    <text evidence="1">The sequence shown here is derived from an EMBL/GenBank/DDBJ whole genome shotgun (WGS) entry which is preliminary data.</text>
</comment>
<proteinExistence type="predicted"/>
<name>A0A2P5A6C8_PARAD</name>
<reference evidence="2" key="1">
    <citation type="submission" date="2016-06" db="EMBL/GenBank/DDBJ databases">
        <title>Parallel loss of symbiosis genes in relatives of nitrogen-fixing non-legume Parasponia.</title>
        <authorList>
            <person name="Van Velzen R."/>
            <person name="Holmer R."/>
            <person name="Bu F."/>
            <person name="Rutten L."/>
            <person name="Van Zeijl A."/>
            <person name="Liu W."/>
            <person name="Santuari L."/>
            <person name="Cao Q."/>
            <person name="Sharma T."/>
            <person name="Shen D."/>
            <person name="Roswanjaya Y."/>
            <person name="Wardhani T."/>
            <person name="Kalhor M.S."/>
            <person name="Jansen J."/>
            <person name="Van den Hoogen J."/>
            <person name="Gungor B."/>
            <person name="Hartog M."/>
            <person name="Hontelez J."/>
            <person name="Verver J."/>
            <person name="Yang W.-C."/>
            <person name="Schijlen E."/>
            <person name="Repin R."/>
            <person name="Schilthuizen M."/>
            <person name="Schranz E."/>
            <person name="Heidstra R."/>
            <person name="Miyata K."/>
            <person name="Fedorova E."/>
            <person name="Kohlen W."/>
            <person name="Bisseling T."/>
            <person name="Smit S."/>
            <person name="Geurts R."/>
        </authorList>
    </citation>
    <scope>NUCLEOTIDE SEQUENCE [LARGE SCALE GENOMIC DNA]</scope>
    <source>
        <strain evidence="2">cv. WU1-14</strain>
    </source>
</reference>
<dbReference type="EMBL" id="JXTB01000872">
    <property type="protein sequence ID" value="PON32069.1"/>
    <property type="molecule type" value="Genomic_DNA"/>
</dbReference>
<evidence type="ECO:0000313" key="1">
    <source>
        <dbReference type="EMBL" id="PON32069.1"/>
    </source>
</evidence>
<dbReference type="Proteomes" id="UP000237105">
    <property type="component" value="Unassembled WGS sequence"/>
</dbReference>